<evidence type="ECO:0000313" key="1">
    <source>
        <dbReference type="EMBL" id="EWS77948.1"/>
    </source>
</evidence>
<comment type="caution">
    <text evidence="1">The sequence shown here is derived from an EMBL/GenBank/DDBJ whole genome shotgun (WGS) entry which is preliminary data.</text>
</comment>
<dbReference type="KEGG" id="xtw:AB672_04025"/>
<dbReference type="EMBL" id="JDSQ01000012">
    <property type="protein sequence ID" value="EWS77948.1"/>
    <property type="molecule type" value="Genomic_DNA"/>
</dbReference>
<dbReference type="AlphaFoldDB" id="Z9JJ00"/>
<proteinExistence type="predicted"/>
<sequence>MMYRQRLMQPLQQPPPSKHEATQYAFLNGIVTVKHIETRVHKIAEPIARLSVRDAPALAQARLGRLQQFNVPAGLAAASPTFGTSVVSLLSHRHGTPSS</sequence>
<dbReference type="Proteomes" id="UP000020406">
    <property type="component" value="Unassembled WGS sequence"/>
</dbReference>
<protein>
    <submittedName>
        <fullName evidence="1">Uncharacterized protein</fullName>
    </submittedName>
</protein>
<organism evidence="1 2">
    <name type="scientific">Xylella taiwanensis</name>
    <dbReference type="NCBI Taxonomy" id="1444770"/>
    <lineage>
        <taxon>Bacteria</taxon>
        <taxon>Pseudomonadati</taxon>
        <taxon>Pseudomonadota</taxon>
        <taxon>Gammaproteobacteria</taxon>
        <taxon>Lysobacterales</taxon>
        <taxon>Lysobacteraceae</taxon>
        <taxon>Xylella</taxon>
    </lineage>
</organism>
<accession>Z9JJ00</accession>
<evidence type="ECO:0000313" key="2">
    <source>
        <dbReference type="Proteomes" id="UP000020406"/>
    </source>
</evidence>
<reference evidence="1 2" key="1">
    <citation type="journal article" date="2014" name="Genome Announc.">
        <title>Draft Genome Sequence of Xylella fastidiosa Pear Leaf Scorch Strain in Taiwan.</title>
        <authorList>
            <person name="Su C.C."/>
            <person name="Deng W.L."/>
            <person name="Jan F.J."/>
            <person name="Chang C.J."/>
            <person name="Huang H."/>
            <person name="Chen J."/>
        </authorList>
    </citation>
    <scope>NUCLEOTIDE SEQUENCE [LARGE SCALE GENOMIC DNA]</scope>
    <source>
        <strain evidence="1 2">PLS229</strain>
    </source>
</reference>
<gene>
    <name evidence="1" type="ORF">AF72_08025</name>
</gene>
<name>Z9JJ00_9GAMM</name>
<dbReference type="PATRIC" id="fig|1444770.3.peg.1901"/>